<protein>
    <submittedName>
        <fullName evidence="1">Uncharacterized protein</fullName>
    </submittedName>
</protein>
<sequence length="251" mass="28363">MTHHCTRGERTVGVEGFNPVVILNAQLFGIGLADPDNGAAARKRQHQQVFTVGRVDPPFLVRRQEVEGFFREAVRRNLAHFTDAAGIDRRTIRHQTFTECSHPRVILVQLLATGQGTPWDQLVNVGIACVIGDMFAFKAGPGRTGDDFARLRLDIAKTNLFVFFVQRQMRMVASGHRPQRFPGFHRHLTVGFRRQGEDHLRGIQRGVNQRSAFCRAFAFGVVQLAEEIDFRLGIPRNAFPTVTKLVHKRTE</sequence>
<accession>A0A645C6E2</accession>
<dbReference type="EMBL" id="VSSQ01024919">
    <property type="protein sequence ID" value="MPM72727.1"/>
    <property type="molecule type" value="Genomic_DNA"/>
</dbReference>
<proteinExistence type="predicted"/>
<organism evidence="1">
    <name type="scientific">bioreactor metagenome</name>
    <dbReference type="NCBI Taxonomy" id="1076179"/>
    <lineage>
        <taxon>unclassified sequences</taxon>
        <taxon>metagenomes</taxon>
        <taxon>ecological metagenomes</taxon>
    </lineage>
</organism>
<evidence type="ECO:0000313" key="1">
    <source>
        <dbReference type="EMBL" id="MPM72727.1"/>
    </source>
</evidence>
<dbReference type="AlphaFoldDB" id="A0A645C6E2"/>
<gene>
    <name evidence="1" type="ORF">SDC9_119703</name>
</gene>
<comment type="caution">
    <text evidence="1">The sequence shown here is derived from an EMBL/GenBank/DDBJ whole genome shotgun (WGS) entry which is preliminary data.</text>
</comment>
<name>A0A645C6E2_9ZZZZ</name>
<reference evidence="1" key="1">
    <citation type="submission" date="2019-08" db="EMBL/GenBank/DDBJ databases">
        <authorList>
            <person name="Kucharzyk K."/>
            <person name="Murdoch R.W."/>
            <person name="Higgins S."/>
            <person name="Loffler F."/>
        </authorList>
    </citation>
    <scope>NUCLEOTIDE SEQUENCE</scope>
</reference>